<evidence type="ECO:0000313" key="2">
    <source>
        <dbReference type="Proteomes" id="UP000325433"/>
    </source>
</evidence>
<evidence type="ECO:0008006" key="3">
    <source>
        <dbReference type="Google" id="ProtNLM"/>
    </source>
</evidence>
<gene>
    <name evidence="1" type="ORF">BDV41DRAFT_576302</name>
</gene>
<proteinExistence type="predicted"/>
<dbReference type="AlphaFoldDB" id="A0A5N6VZB9"/>
<accession>A0A5N6VZB9</accession>
<name>A0A5N6VZB9_9EURO</name>
<protein>
    <recommendedName>
        <fullName evidence="3">Fungal N-terminal domain-containing protein</fullName>
    </recommendedName>
</protein>
<reference evidence="2" key="1">
    <citation type="submission" date="2019-04" db="EMBL/GenBank/DDBJ databases">
        <title>Friends and foes A comparative genomics studyof 23 Aspergillus species from section Flavi.</title>
        <authorList>
            <consortium name="DOE Joint Genome Institute"/>
            <person name="Kjaerbolling I."/>
            <person name="Vesth T."/>
            <person name="Frisvad J.C."/>
            <person name="Nybo J.L."/>
            <person name="Theobald S."/>
            <person name="Kildgaard S."/>
            <person name="Isbrandt T."/>
            <person name="Kuo A."/>
            <person name="Sato A."/>
            <person name="Lyhne E.K."/>
            <person name="Kogle M.E."/>
            <person name="Wiebenga A."/>
            <person name="Kun R.S."/>
            <person name="Lubbers R.J."/>
            <person name="Makela M.R."/>
            <person name="Barry K."/>
            <person name="Chovatia M."/>
            <person name="Clum A."/>
            <person name="Daum C."/>
            <person name="Haridas S."/>
            <person name="He G."/>
            <person name="LaButti K."/>
            <person name="Lipzen A."/>
            <person name="Mondo S."/>
            <person name="Riley R."/>
            <person name="Salamov A."/>
            <person name="Simmons B.A."/>
            <person name="Magnuson J.K."/>
            <person name="Henrissat B."/>
            <person name="Mortensen U.H."/>
            <person name="Larsen T.O."/>
            <person name="Devries R.P."/>
            <person name="Grigoriev I.V."/>
            <person name="Machida M."/>
            <person name="Baker S.E."/>
            <person name="Andersen M.R."/>
        </authorList>
    </citation>
    <scope>NUCLEOTIDE SEQUENCE [LARGE SCALE GENOMIC DNA]</scope>
    <source>
        <strain evidence="2">CBS 130015</strain>
    </source>
</reference>
<dbReference type="Proteomes" id="UP000325433">
    <property type="component" value="Unassembled WGS sequence"/>
</dbReference>
<evidence type="ECO:0000313" key="1">
    <source>
        <dbReference type="EMBL" id="KAE8313875.1"/>
    </source>
</evidence>
<organism evidence="1 2">
    <name type="scientific">Aspergillus transmontanensis</name>
    <dbReference type="NCBI Taxonomy" id="1034304"/>
    <lineage>
        <taxon>Eukaryota</taxon>
        <taxon>Fungi</taxon>
        <taxon>Dikarya</taxon>
        <taxon>Ascomycota</taxon>
        <taxon>Pezizomycotina</taxon>
        <taxon>Eurotiomycetes</taxon>
        <taxon>Eurotiomycetidae</taxon>
        <taxon>Eurotiales</taxon>
        <taxon>Aspergillaceae</taxon>
        <taxon>Aspergillus</taxon>
        <taxon>Aspergillus subgen. Circumdati</taxon>
    </lineage>
</organism>
<sequence length="108" mass="12160">MEAVSLAGTIVQFTQVGLEFFSRFFALCRSANGTLEEITEQEKQVQALLQHIADLEALYPNQNRNEETKACRKILEQLLRMVDSTKGNGKPHITSNIKTAARAMKIKH</sequence>
<dbReference type="EMBL" id="ML738322">
    <property type="protein sequence ID" value="KAE8313875.1"/>
    <property type="molecule type" value="Genomic_DNA"/>
</dbReference>
<keyword evidence="2" id="KW-1185">Reference proteome</keyword>